<reference evidence="1 2" key="1">
    <citation type="submission" date="2012-05" db="EMBL/GenBank/DDBJ databases">
        <title>Genome sequence of Nitritalea halalkaliphila LW7.</title>
        <authorList>
            <person name="Jangir P.K."/>
            <person name="Singh A."/>
            <person name="Shivaji S."/>
            <person name="Sharma R."/>
        </authorList>
    </citation>
    <scope>NUCLEOTIDE SEQUENCE [LARGE SCALE GENOMIC DNA]</scope>
    <source>
        <strain evidence="1 2">LW7</strain>
    </source>
</reference>
<accession>I5C2J6</accession>
<gene>
    <name evidence="1" type="ORF">A3SI_11844</name>
</gene>
<dbReference type="Proteomes" id="UP000005551">
    <property type="component" value="Unassembled WGS sequence"/>
</dbReference>
<comment type="caution">
    <text evidence="1">The sequence shown here is derived from an EMBL/GenBank/DDBJ whole genome shotgun (WGS) entry which is preliminary data.</text>
</comment>
<dbReference type="EMBL" id="AJYA01000024">
    <property type="protein sequence ID" value="EIM76048.1"/>
    <property type="molecule type" value="Genomic_DNA"/>
</dbReference>
<keyword evidence="2" id="KW-1185">Reference proteome</keyword>
<protein>
    <submittedName>
        <fullName evidence="1">Uncharacterized protein</fullName>
    </submittedName>
</protein>
<evidence type="ECO:0000313" key="2">
    <source>
        <dbReference type="Proteomes" id="UP000005551"/>
    </source>
</evidence>
<proteinExistence type="predicted"/>
<dbReference type="STRING" id="1189621.A3SI_11844"/>
<organism evidence="1 2">
    <name type="scientific">Nitritalea halalkaliphila LW7</name>
    <dbReference type="NCBI Taxonomy" id="1189621"/>
    <lineage>
        <taxon>Bacteria</taxon>
        <taxon>Pseudomonadati</taxon>
        <taxon>Bacteroidota</taxon>
        <taxon>Cytophagia</taxon>
        <taxon>Cytophagales</taxon>
        <taxon>Cyclobacteriaceae</taxon>
        <taxon>Nitritalea</taxon>
    </lineage>
</organism>
<name>I5C2J6_9BACT</name>
<dbReference type="RefSeq" id="WP_009055445.1">
    <property type="nucleotide sequence ID" value="NZ_AJYA01000024.1"/>
</dbReference>
<dbReference type="AlphaFoldDB" id="I5C2J6"/>
<evidence type="ECO:0000313" key="1">
    <source>
        <dbReference type="EMBL" id="EIM76048.1"/>
    </source>
</evidence>
<sequence length="53" mass="6264">MIAEWRTPKIRPSGRRNLFDLPDARVPEPEDEEIQKLLDETQIQEGETEYPLL</sequence>